<keyword evidence="2" id="KW-1185">Reference proteome</keyword>
<dbReference type="AlphaFoldDB" id="A0AAV4UR14"/>
<accession>A0AAV4UR14</accession>
<gene>
    <name evidence="1" type="ORF">CDAR_304991</name>
</gene>
<name>A0AAV4UR14_9ARAC</name>
<organism evidence="1 2">
    <name type="scientific">Caerostris darwini</name>
    <dbReference type="NCBI Taxonomy" id="1538125"/>
    <lineage>
        <taxon>Eukaryota</taxon>
        <taxon>Metazoa</taxon>
        <taxon>Ecdysozoa</taxon>
        <taxon>Arthropoda</taxon>
        <taxon>Chelicerata</taxon>
        <taxon>Arachnida</taxon>
        <taxon>Araneae</taxon>
        <taxon>Araneomorphae</taxon>
        <taxon>Entelegynae</taxon>
        <taxon>Araneoidea</taxon>
        <taxon>Araneidae</taxon>
        <taxon>Caerostris</taxon>
    </lineage>
</organism>
<evidence type="ECO:0000313" key="1">
    <source>
        <dbReference type="EMBL" id="GIY60227.1"/>
    </source>
</evidence>
<dbReference type="EMBL" id="BPLQ01011761">
    <property type="protein sequence ID" value="GIY60227.1"/>
    <property type="molecule type" value="Genomic_DNA"/>
</dbReference>
<sequence>MARFTYRRRRFNRSNYRPYTRKVSPRRYRKPYSYRRGPIRRRVLQQAGNVVKYTCKNNVNTLCVYPVANTHLSVPPITWTKVPLSINGLAHANRQFFRNMQDYAYVKFNYIAVKITDACHIGVQVPGQYGTLPEYITAGVTSLLGSIPVNINWDVEQDFSNILTAEGGVDPEGFAQHPGTKTMRPGQRKPLSFVWKFPSNYRHFLSTDKVKNASGLDSDISTFMQNTMGVYYVRAPANMFYSIPNWWSTLLPSVDNPGAALRTYIRAYYYLGVTFRGRRLMDGGTCSMKECKAPIKMETIQPVLPGDYEHLNKKTKLF</sequence>
<comment type="caution">
    <text evidence="1">The sequence shown here is derived from an EMBL/GenBank/DDBJ whole genome shotgun (WGS) entry which is preliminary data.</text>
</comment>
<proteinExistence type="predicted"/>
<dbReference type="Proteomes" id="UP001054837">
    <property type="component" value="Unassembled WGS sequence"/>
</dbReference>
<evidence type="ECO:0000313" key="2">
    <source>
        <dbReference type="Proteomes" id="UP001054837"/>
    </source>
</evidence>
<protein>
    <submittedName>
        <fullName evidence="1">Capsid protein</fullName>
    </submittedName>
</protein>
<reference evidence="1 2" key="1">
    <citation type="submission" date="2021-06" db="EMBL/GenBank/DDBJ databases">
        <title>Caerostris darwini draft genome.</title>
        <authorList>
            <person name="Kono N."/>
            <person name="Arakawa K."/>
        </authorList>
    </citation>
    <scope>NUCLEOTIDE SEQUENCE [LARGE SCALE GENOMIC DNA]</scope>
</reference>